<dbReference type="AlphaFoldDB" id="B8MVH6"/>
<dbReference type="InParanoid" id="B8MVH6"/>
<feature type="domain" description="Reverse transcriptase" evidence="1">
    <location>
        <begin position="109"/>
        <end position="270"/>
    </location>
</feature>
<dbReference type="EMBL" id="EQ962663">
    <property type="protein sequence ID" value="EED11497.1"/>
    <property type="molecule type" value="Genomic_DNA"/>
</dbReference>
<dbReference type="Proteomes" id="UP000001745">
    <property type="component" value="Unassembled WGS sequence"/>
</dbReference>
<dbReference type="eggNOG" id="ENOG502SVBM">
    <property type="taxonomic scope" value="Eukaryota"/>
</dbReference>
<keyword evidence="2" id="KW-0548">Nucleotidyltransferase</keyword>
<dbReference type="RefSeq" id="XP_002488813.1">
    <property type="nucleotide sequence ID" value="XM_002488768.1"/>
</dbReference>
<sequence>MSKWYKSTGTFQSPPLKDPLRLNSFPAVTIHEKRDILVCNLLQNSAEAGDIPLDSPAVPTTSLYFLDITMAQVEESVLQVGNTAPGSDEIPTCILKVAWPLIKDKVLIPITLLSVLGKGLECLVVQNMAWISIYYKVLARQQFRALPLRSANDLTTCLTHDVEQALNQGMTALLLTLDVKGAFDAVLPGRLIHRLYEQGWPTNLILWIASFATGRSVQIRLNGEIGPSTDIACGLPQGSPVSGILFMLYIAPLFRLGNPRNRFGYVDDAANLAISTSLATNCKALSDSL</sequence>
<keyword evidence="2" id="KW-0808">Transferase</keyword>
<dbReference type="HOGENOM" id="CLU_000680_3_2_1"/>
<dbReference type="STRING" id="441959.B8MVH6"/>
<proteinExistence type="predicted"/>
<protein>
    <submittedName>
        <fullName evidence="2">Reverse transcriptase, putative</fullName>
    </submittedName>
</protein>
<dbReference type="GeneID" id="8103461"/>
<keyword evidence="2" id="KW-0695">RNA-directed DNA polymerase</keyword>
<dbReference type="InterPro" id="IPR000477">
    <property type="entry name" value="RT_dom"/>
</dbReference>
<dbReference type="PANTHER" id="PTHR33481:SF1">
    <property type="entry name" value="ENDONUCLEASE_EXONUCLEASE_PHOSPHATASE DOMAIN-CONTAINING PROTEIN-RELATED"/>
    <property type="match status" value="1"/>
</dbReference>
<dbReference type="OrthoDB" id="4159828at2759"/>
<dbReference type="Pfam" id="PF00078">
    <property type="entry name" value="RVT_1"/>
    <property type="match status" value="1"/>
</dbReference>
<keyword evidence="3" id="KW-1185">Reference proteome</keyword>
<name>B8MVH6_TALSN</name>
<evidence type="ECO:0000313" key="3">
    <source>
        <dbReference type="Proteomes" id="UP000001745"/>
    </source>
</evidence>
<accession>B8MVH6</accession>
<dbReference type="PANTHER" id="PTHR33481">
    <property type="entry name" value="REVERSE TRANSCRIPTASE"/>
    <property type="match status" value="1"/>
</dbReference>
<reference evidence="3" key="1">
    <citation type="journal article" date="2015" name="Genome Announc.">
        <title>Genome sequence of the AIDS-associated pathogen Penicillium marneffei (ATCC18224) and its near taxonomic relative Talaromyces stipitatus (ATCC10500).</title>
        <authorList>
            <person name="Nierman W.C."/>
            <person name="Fedorova-Abrams N.D."/>
            <person name="Andrianopoulos A."/>
        </authorList>
    </citation>
    <scope>NUCLEOTIDE SEQUENCE [LARGE SCALE GENOMIC DNA]</scope>
    <source>
        <strain evidence="3">ATCC 10500 / CBS 375.48 / QM 6759 / NRRL 1006</strain>
    </source>
</reference>
<gene>
    <name evidence="2" type="ORF">TSTA_007870</name>
</gene>
<evidence type="ECO:0000313" key="2">
    <source>
        <dbReference type="EMBL" id="EED11497.1"/>
    </source>
</evidence>
<organism evidence="2 3">
    <name type="scientific">Talaromyces stipitatus (strain ATCC 10500 / CBS 375.48 / QM 6759 / NRRL 1006)</name>
    <name type="common">Penicillium stipitatum</name>
    <dbReference type="NCBI Taxonomy" id="441959"/>
    <lineage>
        <taxon>Eukaryota</taxon>
        <taxon>Fungi</taxon>
        <taxon>Dikarya</taxon>
        <taxon>Ascomycota</taxon>
        <taxon>Pezizomycotina</taxon>
        <taxon>Eurotiomycetes</taxon>
        <taxon>Eurotiomycetidae</taxon>
        <taxon>Eurotiales</taxon>
        <taxon>Trichocomaceae</taxon>
        <taxon>Talaromyces</taxon>
        <taxon>Talaromyces sect. Talaromyces</taxon>
    </lineage>
</organism>
<evidence type="ECO:0000259" key="1">
    <source>
        <dbReference type="Pfam" id="PF00078"/>
    </source>
</evidence>
<dbReference type="PhylomeDB" id="B8MVH6"/>
<dbReference type="VEuPathDB" id="FungiDB:TSTA_007870"/>
<dbReference type="GO" id="GO:0003964">
    <property type="term" value="F:RNA-directed DNA polymerase activity"/>
    <property type="evidence" value="ECO:0007669"/>
    <property type="project" value="UniProtKB-KW"/>
</dbReference>